<dbReference type="SUPFAM" id="SSF52058">
    <property type="entry name" value="L domain-like"/>
    <property type="match status" value="1"/>
</dbReference>
<sequence length="208" mass="24061">MVKRKARDGLEERRDPAGEQEQRKSGEQQNNETKLELQEFDNIRVVLNINAHVYKLPDSQLSYLGSRLVVLQLGRWWNLDDNTYIEVEGLEKLSAIGNLKNLRYLGICGLSKLIELPKEVNQLQQLEVLNVRGCQNLTHVMSYAIKTLRRLTHLDLTKCYMLEHIGQEITSCQSFKCSRGYQNKVCHPQDLGARMKNIRKLDTHIEAD</sequence>
<dbReference type="OMA" id="SECCLLE"/>
<reference evidence="4" key="2">
    <citation type="submission" date="2018-05" db="EMBL/GenBank/DDBJ databases">
        <title>OpunRS2 (Oryza punctata Reference Sequence Version 2).</title>
        <authorList>
            <person name="Zhang J."/>
            <person name="Kudrna D."/>
            <person name="Lee S."/>
            <person name="Talag J."/>
            <person name="Welchert J."/>
            <person name="Wing R.A."/>
        </authorList>
    </citation>
    <scope>NUCLEOTIDE SEQUENCE [LARGE SCALE GENOMIC DNA]</scope>
</reference>
<organism evidence="4">
    <name type="scientific">Oryza punctata</name>
    <name type="common">Red rice</name>
    <dbReference type="NCBI Taxonomy" id="4537"/>
    <lineage>
        <taxon>Eukaryota</taxon>
        <taxon>Viridiplantae</taxon>
        <taxon>Streptophyta</taxon>
        <taxon>Embryophyta</taxon>
        <taxon>Tracheophyta</taxon>
        <taxon>Spermatophyta</taxon>
        <taxon>Magnoliopsida</taxon>
        <taxon>Liliopsida</taxon>
        <taxon>Poales</taxon>
        <taxon>Poaceae</taxon>
        <taxon>BOP clade</taxon>
        <taxon>Oryzoideae</taxon>
        <taxon>Oryzeae</taxon>
        <taxon>Oryzinae</taxon>
        <taxon>Oryza</taxon>
    </lineage>
</organism>
<protein>
    <recommendedName>
        <fullName evidence="3">Disease resistance R13L4/SHOC-2-like LRR domain-containing protein</fullName>
    </recommendedName>
</protein>
<dbReference type="Pfam" id="PF23598">
    <property type="entry name" value="LRR_14"/>
    <property type="match status" value="1"/>
</dbReference>
<evidence type="ECO:0000313" key="5">
    <source>
        <dbReference type="Proteomes" id="UP000026962"/>
    </source>
</evidence>
<feature type="compositionally biased region" description="Basic and acidic residues" evidence="2">
    <location>
        <begin position="7"/>
        <end position="26"/>
    </location>
</feature>
<dbReference type="Gene3D" id="3.80.10.10">
    <property type="entry name" value="Ribonuclease Inhibitor"/>
    <property type="match status" value="1"/>
</dbReference>
<dbReference type="AlphaFoldDB" id="A0A0E0K0Y2"/>
<keyword evidence="1" id="KW-0677">Repeat</keyword>
<dbReference type="Proteomes" id="UP000026962">
    <property type="component" value="Chromosome 2"/>
</dbReference>
<evidence type="ECO:0000256" key="1">
    <source>
        <dbReference type="ARBA" id="ARBA00022737"/>
    </source>
</evidence>
<dbReference type="InterPro" id="IPR055414">
    <property type="entry name" value="LRR_R13L4/SHOC2-like"/>
</dbReference>
<dbReference type="PANTHER" id="PTHR47186:SF54">
    <property type="entry name" value="DISEASE RESISTANCE RPP13-LIKE PROTEIN 4"/>
    <property type="match status" value="1"/>
</dbReference>
<feature type="region of interest" description="Disordered" evidence="2">
    <location>
        <begin position="1"/>
        <end position="33"/>
    </location>
</feature>
<dbReference type="eggNOG" id="ENOG502QSXD">
    <property type="taxonomic scope" value="Eukaryota"/>
</dbReference>
<evidence type="ECO:0000256" key="2">
    <source>
        <dbReference type="SAM" id="MobiDB-lite"/>
    </source>
</evidence>
<dbReference type="EnsemblPlants" id="OPUNC02G17980.1">
    <property type="protein sequence ID" value="OPUNC02G17980.1"/>
    <property type="gene ID" value="OPUNC02G17980"/>
</dbReference>
<feature type="domain" description="Disease resistance R13L4/SHOC-2-like LRR" evidence="3">
    <location>
        <begin position="86"/>
        <end position="206"/>
    </location>
</feature>
<evidence type="ECO:0000259" key="3">
    <source>
        <dbReference type="Pfam" id="PF23598"/>
    </source>
</evidence>
<name>A0A0E0K0Y2_ORYPU</name>
<dbReference type="STRING" id="4537.A0A0E0K0Y2"/>
<dbReference type="Gramene" id="OPUNC02G17980.1">
    <property type="protein sequence ID" value="OPUNC02G17980.1"/>
    <property type="gene ID" value="OPUNC02G17980"/>
</dbReference>
<reference evidence="4" key="1">
    <citation type="submission" date="2015-04" db="UniProtKB">
        <authorList>
            <consortium name="EnsemblPlants"/>
        </authorList>
    </citation>
    <scope>IDENTIFICATION</scope>
</reference>
<dbReference type="HOGENOM" id="CLU_1322773_0_0_1"/>
<accession>A0A0E0K0Y2</accession>
<dbReference type="InterPro" id="IPR032675">
    <property type="entry name" value="LRR_dom_sf"/>
</dbReference>
<evidence type="ECO:0000313" key="4">
    <source>
        <dbReference type="EnsemblPlants" id="OPUNC02G17980.1"/>
    </source>
</evidence>
<dbReference type="PANTHER" id="PTHR47186">
    <property type="entry name" value="LEUCINE-RICH REPEAT-CONTAINING PROTEIN 57"/>
    <property type="match status" value="1"/>
</dbReference>
<keyword evidence="5" id="KW-1185">Reference proteome</keyword>
<proteinExistence type="predicted"/>